<reference evidence="1 2" key="1">
    <citation type="submission" date="2007-03" db="EMBL/GenBank/DDBJ databases">
        <authorList>
            <person name="Stal L."/>
            <person name="Ferriera S."/>
            <person name="Johnson J."/>
            <person name="Kravitz S."/>
            <person name="Beeson K."/>
            <person name="Sutton G."/>
            <person name="Rogers Y.-H."/>
            <person name="Friedman R."/>
            <person name="Frazier M."/>
            <person name="Venter J.C."/>
        </authorList>
    </citation>
    <scope>NUCLEOTIDE SEQUENCE [LARGE SCALE GENOMIC DNA]</scope>
    <source>
        <strain evidence="1 2">CCY0110</strain>
    </source>
</reference>
<dbReference type="Proteomes" id="UP000003781">
    <property type="component" value="Unassembled WGS sequence"/>
</dbReference>
<sequence length="105" mass="11901">MIIVADTTPISELTKVDYLDLLPQLFGEVIISEGVFNELKVGQHPAAEIILDLPWLKVLSINNYQKVKALQEKYNLACIIHERIAKKPESLMPSGIWRFDPNNSL</sequence>
<evidence type="ECO:0000313" key="2">
    <source>
        <dbReference type="Proteomes" id="UP000003781"/>
    </source>
</evidence>
<dbReference type="InterPro" id="IPR021799">
    <property type="entry name" value="PIN-like_prokaryotic"/>
</dbReference>
<proteinExistence type="predicted"/>
<dbReference type="EMBL" id="AAXW01000009">
    <property type="protein sequence ID" value="EAZ92029.1"/>
    <property type="molecule type" value="Genomic_DNA"/>
</dbReference>
<dbReference type="AlphaFoldDB" id="A3IN52"/>
<name>A3IN52_9CHRO</name>
<accession>A3IN52</accession>
<protein>
    <submittedName>
        <fullName evidence="1">Uncharacterized protein</fullName>
    </submittedName>
</protein>
<dbReference type="Pfam" id="PF11848">
    <property type="entry name" value="DUF3368"/>
    <property type="match status" value="1"/>
</dbReference>
<dbReference type="PANTHER" id="PTHR39550:SF1">
    <property type="entry name" value="SLL0658 PROTEIN"/>
    <property type="match status" value="1"/>
</dbReference>
<gene>
    <name evidence="1" type="ORF">CY0110_00185</name>
</gene>
<dbReference type="PANTHER" id="PTHR39550">
    <property type="entry name" value="SLL0658 PROTEIN"/>
    <property type="match status" value="1"/>
</dbReference>
<dbReference type="RefSeq" id="WP_008274816.1">
    <property type="nucleotide sequence ID" value="NZ_AAXW01000009.1"/>
</dbReference>
<organism evidence="1 2">
    <name type="scientific">Crocosphaera chwakensis CCY0110</name>
    <dbReference type="NCBI Taxonomy" id="391612"/>
    <lineage>
        <taxon>Bacteria</taxon>
        <taxon>Bacillati</taxon>
        <taxon>Cyanobacteriota</taxon>
        <taxon>Cyanophyceae</taxon>
        <taxon>Oscillatoriophycideae</taxon>
        <taxon>Chroococcales</taxon>
        <taxon>Aphanothecaceae</taxon>
        <taxon>Crocosphaera</taxon>
        <taxon>Crocosphaera chwakensis</taxon>
    </lineage>
</organism>
<keyword evidence="2" id="KW-1185">Reference proteome</keyword>
<evidence type="ECO:0000313" key="1">
    <source>
        <dbReference type="EMBL" id="EAZ92029.1"/>
    </source>
</evidence>
<comment type="caution">
    <text evidence="1">The sequence shown here is derived from an EMBL/GenBank/DDBJ whole genome shotgun (WGS) entry which is preliminary data.</text>
</comment>
<dbReference type="OrthoDB" id="9796404at2"/>